<feature type="transmembrane region" description="Helical" evidence="7">
    <location>
        <begin position="254"/>
        <end position="271"/>
    </location>
</feature>
<dbReference type="AlphaFoldDB" id="A0A5P3XDR3"/>
<organism evidence="9 10">
    <name type="scientific">Paraclostridium bifermentans</name>
    <name type="common">Clostridium bifermentans</name>
    <dbReference type="NCBI Taxonomy" id="1490"/>
    <lineage>
        <taxon>Bacteria</taxon>
        <taxon>Bacillati</taxon>
        <taxon>Bacillota</taxon>
        <taxon>Clostridia</taxon>
        <taxon>Peptostreptococcales</taxon>
        <taxon>Peptostreptococcaceae</taxon>
        <taxon>Paraclostridium</taxon>
    </lineage>
</organism>
<evidence type="ECO:0000259" key="8">
    <source>
        <dbReference type="PROSITE" id="PS50928"/>
    </source>
</evidence>
<dbReference type="InterPro" id="IPR035906">
    <property type="entry name" value="MetI-like_sf"/>
</dbReference>
<dbReference type="Gene3D" id="1.10.3720.10">
    <property type="entry name" value="MetI-like"/>
    <property type="match status" value="1"/>
</dbReference>
<feature type="domain" description="ABC transmembrane type-1" evidence="8">
    <location>
        <begin position="85"/>
        <end position="275"/>
    </location>
</feature>
<gene>
    <name evidence="9" type="ORF">D4A35_05200</name>
</gene>
<comment type="similarity">
    <text evidence="7">Belongs to the binding-protein-dependent transport system permease family.</text>
</comment>
<keyword evidence="6 7" id="KW-0472">Membrane</keyword>
<dbReference type="InterPro" id="IPR050366">
    <property type="entry name" value="BP-dependent_transpt_permease"/>
</dbReference>
<sequence>MEQLQYIKEKTHSNSKINIGIREKTILSVLIFSCFLIGIIVFGSFISEKQISIDLTKKNISPNLNYLFGTDWMGRDMFYRTIKGLSLSMKIGVMASMISGLIALTLGLMSATMGKTVDSIITWIIDLFLSVPHALVIILISISLGGGLKGIIIGVAITHWPSLTRIIRAEVMQIKNSEYVKLSKNFGKSNLYIATKHILPHIIPQLLVGVVLIFPHAILHEASITFLGFGLQPHEPAIGIILSEAMKYLSSGRWWLAFFPGISLVLVSLMVDNIGKQISKLINPKLAHK</sequence>
<evidence type="ECO:0000313" key="9">
    <source>
        <dbReference type="EMBL" id="QEZ68365.1"/>
    </source>
</evidence>
<dbReference type="EMBL" id="CP032452">
    <property type="protein sequence ID" value="QEZ68365.1"/>
    <property type="molecule type" value="Genomic_DNA"/>
</dbReference>
<reference evidence="9 10" key="1">
    <citation type="submission" date="2018-09" db="EMBL/GenBank/DDBJ databases">
        <title>A clostridial neurotoxin that targets Anopheles mosquitoes.</title>
        <authorList>
            <person name="Contreras E."/>
            <person name="Masuyer G."/>
            <person name="Qureshi N."/>
            <person name="Chawla S."/>
            <person name="Lim H.L."/>
            <person name="Chen J."/>
            <person name="Stenmark P."/>
            <person name="Gill S."/>
        </authorList>
    </citation>
    <scope>NUCLEOTIDE SEQUENCE [LARGE SCALE GENOMIC DNA]</scope>
    <source>
        <strain evidence="9 10">Cbm</strain>
    </source>
</reference>
<proteinExistence type="inferred from homology"/>
<dbReference type="GO" id="GO:0055085">
    <property type="term" value="P:transmembrane transport"/>
    <property type="evidence" value="ECO:0007669"/>
    <property type="project" value="InterPro"/>
</dbReference>
<comment type="subcellular location">
    <subcellularLocation>
        <location evidence="1 7">Cell membrane</location>
        <topology evidence="1 7">Multi-pass membrane protein</topology>
    </subcellularLocation>
</comment>
<evidence type="ECO:0000256" key="2">
    <source>
        <dbReference type="ARBA" id="ARBA00022448"/>
    </source>
</evidence>
<feature type="transmembrane region" description="Helical" evidence="7">
    <location>
        <begin position="198"/>
        <end position="219"/>
    </location>
</feature>
<evidence type="ECO:0000256" key="4">
    <source>
        <dbReference type="ARBA" id="ARBA00022692"/>
    </source>
</evidence>
<feature type="transmembrane region" description="Helical" evidence="7">
    <location>
        <begin position="26"/>
        <end position="46"/>
    </location>
</feature>
<name>A0A5P3XDR3_PARBF</name>
<evidence type="ECO:0000256" key="6">
    <source>
        <dbReference type="ARBA" id="ARBA00023136"/>
    </source>
</evidence>
<dbReference type="CDD" id="cd06261">
    <property type="entry name" value="TM_PBP2"/>
    <property type="match status" value="1"/>
</dbReference>
<dbReference type="Proteomes" id="UP000326961">
    <property type="component" value="Chromosome"/>
</dbReference>
<protein>
    <submittedName>
        <fullName evidence="9">ABC transporter permease</fullName>
    </submittedName>
</protein>
<evidence type="ECO:0000256" key="1">
    <source>
        <dbReference type="ARBA" id="ARBA00004651"/>
    </source>
</evidence>
<dbReference type="GO" id="GO:0005886">
    <property type="term" value="C:plasma membrane"/>
    <property type="evidence" value="ECO:0007669"/>
    <property type="project" value="UniProtKB-SubCell"/>
</dbReference>
<feature type="transmembrane region" description="Helical" evidence="7">
    <location>
        <begin position="87"/>
        <end position="108"/>
    </location>
</feature>
<keyword evidence="3" id="KW-1003">Cell membrane</keyword>
<evidence type="ECO:0000256" key="5">
    <source>
        <dbReference type="ARBA" id="ARBA00022989"/>
    </source>
</evidence>
<keyword evidence="2 7" id="KW-0813">Transport</keyword>
<dbReference type="SUPFAM" id="SSF161098">
    <property type="entry name" value="MetI-like"/>
    <property type="match status" value="1"/>
</dbReference>
<keyword evidence="4 7" id="KW-0812">Transmembrane</keyword>
<evidence type="ECO:0000256" key="7">
    <source>
        <dbReference type="RuleBase" id="RU363032"/>
    </source>
</evidence>
<dbReference type="RefSeq" id="WP_150886153.1">
    <property type="nucleotide sequence ID" value="NZ_CP032452.1"/>
</dbReference>
<accession>A0A5P3XDR3</accession>
<dbReference type="PROSITE" id="PS50928">
    <property type="entry name" value="ABC_TM1"/>
    <property type="match status" value="1"/>
</dbReference>
<dbReference type="PANTHER" id="PTHR43386:SF23">
    <property type="entry name" value="ABC TRANSPORTER"/>
    <property type="match status" value="1"/>
</dbReference>
<dbReference type="InterPro" id="IPR000515">
    <property type="entry name" value="MetI-like"/>
</dbReference>
<dbReference type="PANTHER" id="PTHR43386">
    <property type="entry name" value="OLIGOPEPTIDE TRANSPORT SYSTEM PERMEASE PROTEIN APPC"/>
    <property type="match status" value="1"/>
</dbReference>
<evidence type="ECO:0000313" key="10">
    <source>
        <dbReference type="Proteomes" id="UP000326961"/>
    </source>
</evidence>
<evidence type="ECO:0000256" key="3">
    <source>
        <dbReference type="ARBA" id="ARBA00022475"/>
    </source>
</evidence>
<dbReference type="Pfam" id="PF00528">
    <property type="entry name" value="BPD_transp_1"/>
    <property type="match status" value="1"/>
</dbReference>
<keyword evidence="5 7" id="KW-1133">Transmembrane helix</keyword>